<comment type="subcellular location">
    <subcellularLocation>
        <location evidence="8">Cytoplasm</location>
    </subcellularLocation>
</comment>
<keyword evidence="3 8" id="KW-0237">DNA synthesis</keyword>
<dbReference type="Pfam" id="PF00265">
    <property type="entry name" value="TK"/>
    <property type="match status" value="1"/>
</dbReference>
<feature type="binding site" evidence="8">
    <location>
        <position position="186"/>
    </location>
    <ligand>
        <name>Zn(2+)</name>
        <dbReference type="ChEBI" id="CHEBI:29105"/>
    </ligand>
</feature>
<dbReference type="AlphaFoldDB" id="A0A8H9TFR2"/>
<gene>
    <name evidence="8" type="primary">tdk</name>
    <name evidence="13" type="ORF">I7730_14640</name>
</gene>
<evidence type="ECO:0000256" key="3">
    <source>
        <dbReference type="ARBA" id="ARBA00022634"/>
    </source>
</evidence>
<evidence type="ECO:0000256" key="1">
    <source>
        <dbReference type="ARBA" id="ARBA00007587"/>
    </source>
</evidence>
<proteinExistence type="inferred from homology"/>
<evidence type="ECO:0000256" key="9">
    <source>
        <dbReference type="PIRSR" id="PIRSR035805-1"/>
    </source>
</evidence>
<keyword evidence="6 8" id="KW-0418">Kinase</keyword>
<feature type="binding site" evidence="8">
    <location>
        <position position="183"/>
    </location>
    <ligand>
        <name>Zn(2+)</name>
        <dbReference type="ChEBI" id="CHEBI:29105"/>
    </ligand>
</feature>
<feature type="binding site" evidence="8">
    <location>
        <begin position="88"/>
        <end position="91"/>
    </location>
    <ligand>
        <name>ATP</name>
        <dbReference type="ChEBI" id="CHEBI:30616"/>
    </ligand>
</feature>
<keyword evidence="5 8" id="KW-0547">Nucleotide-binding</keyword>
<feature type="active site" description="Proton acceptor" evidence="8 9">
    <location>
        <position position="89"/>
    </location>
</feature>
<comment type="similarity">
    <text evidence="1 8 12">Belongs to the thymidine kinase family.</text>
</comment>
<sequence>MAKLYFSYSSMNSGKSQKLLQANFNYIERGMETMLWTAAIANRDGYGVISSRSGSVAPAAVFDGKVNFLKTISNYMQSGEKLDAILIDEAQFLTAKQVSELANVVDKLHVPVMCYGLRTDFTGELFEGSSRLLAIADSIKEVKSICFCGSKATMVLRVDSKGVAISSGDKVCIGAEDLYVSVCRSHHSEGLAGEITLNKNKTPNETKFKITRPKQFKIFS</sequence>
<evidence type="ECO:0000256" key="8">
    <source>
        <dbReference type="HAMAP-Rule" id="MF_00124"/>
    </source>
</evidence>
<keyword evidence="8" id="KW-0862">Zinc</keyword>
<keyword evidence="7 8" id="KW-0067">ATP-binding</keyword>
<name>A0A8H9TFR2_VIBVL</name>
<dbReference type="PANTHER" id="PTHR11441:SF0">
    <property type="entry name" value="THYMIDINE KINASE, CYTOSOLIC"/>
    <property type="match status" value="1"/>
</dbReference>
<comment type="subunit">
    <text evidence="8">Homotetramer.</text>
</comment>
<dbReference type="Proteomes" id="UP000863257">
    <property type="component" value="Unassembled WGS sequence"/>
</dbReference>
<dbReference type="GO" id="GO:0071897">
    <property type="term" value="P:DNA biosynthetic process"/>
    <property type="evidence" value="ECO:0007669"/>
    <property type="project" value="UniProtKB-KW"/>
</dbReference>
<dbReference type="SUPFAM" id="SSF52540">
    <property type="entry name" value="P-loop containing nucleoside triphosphate hydrolases"/>
    <property type="match status" value="1"/>
</dbReference>
<reference evidence="13" key="1">
    <citation type="journal article" date="2018" name="Genome Biol.">
        <title>SKESA: strategic k-mer extension for scrupulous assemblies.</title>
        <authorList>
            <person name="Souvorov A."/>
            <person name="Agarwala R."/>
            <person name="Lipman D.J."/>
        </authorList>
    </citation>
    <scope>NUCLEOTIDE SEQUENCE</scope>
    <source>
        <strain evidence="13">BCW_3452</strain>
    </source>
</reference>
<evidence type="ECO:0000256" key="12">
    <source>
        <dbReference type="RuleBase" id="RU004165"/>
    </source>
</evidence>
<dbReference type="GO" id="GO:0008270">
    <property type="term" value="F:zinc ion binding"/>
    <property type="evidence" value="ECO:0007669"/>
    <property type="project" value="UniProtKB-UniRule"/>
</dbReference>
<protein>
    <recommendedName>
        <fullName evidence="2 8">Thymidine kinase</fullName>
        <ecNumber evidence="2 8">2.7.1.21</ecNumber>
    </recommendedName>
</protein>
<evidence type="ECO:0000256" key="4">
    <source>
        <dbReference type="ARBA" id="ARBA00022679"/>
    </source>
</evidence>
<dbReference type="GO" id="GO:0005829">
    <property type="term" value="C:cytosol"/>
    <property type="evidence" value="ECO:0007669"/>
    <property type="project" value="TreeGrafter"/>
</dbReference>
<keyword evidence="4 8" id="KW-0808">Transferase</keyword>
<feature type="binding site" evidence="8">
    <location>
        <position position="146"/>
    </location>
    <ligand>
        <name>Zn(2+)</name>
        <dbReference type="ChEBI" id="CHEBI:29105"/>
    </ligand>
</feature>
<reference evidence="13" key="2">
    <citation type="submission" date="2019-01" db="EMBL/GenBank/DDBJ databases">
        <authorList>
            <consortium name="NCBI Pathogen Detection Project"/>
        </authorList>
    </citation>
    <scope>NUCLEOTIDE SEQUENCE</scope>
    <source>
        <strain evidence="13">BCW_3452</strain>
    </source>
</reference>
<evidence type="ECO:0000256" key="5">
    <source>
        <dbReference type="ARBA" id="ARBA00022741"/>
    </source>
</evidence>
<evidence type="ECO:0000313" key="13">
    <source>
        <dbReference type="EMBL" id="HAS8541014.1"/>
    </source>
</evidence>
<dbReference type="InterPro" id="IPR027417">
    <property type="entry name" value="P-loop_NTPase"/>
</dbReference>
<feature type="binding site" evidence="8">
    <location>
        <position position="148"/>
    </location>
    <ligand>
        <name>Zn(2+)</name>
        <dbReference type="ChEBI" id="CHEBI:29105"/>
    </ligand>
</feature>
<evidence type="ECO:0000256" key="6">
    <source>
        <dbReference type="ARBA" id="ARBA00022777"/>
    </source>
</evidence>
<evidence type="ECO:0000256" key="11">
    <source>
        <dbReference type="RuleBase" id="RU000544"/>
    </source>
</evidence>
<dbReference type="HAMAP" id="MF_00124">
    <property type="entry name" value="Thymidine_kinase"/>
    <property type="match status" value="1"/>
</dbReference>
<dbReference type="PROSITE" id="PS00603">
    <property type="entry name" value="TK_CELLULAR_TYPE"/>
    <property type="match status" value="1"/>
</dbReference>
<evidence type="ECO:0000256" key="7">
    <source>
        <dbReference type="ARBA" id="ARBA00022840"/>
    </source>
</evidence>
<accession>A0A8H9TFR2</accession>
<dbReference type="PIRSF" id="PIRSF035805">
    <property type="entry name" value="TK_cell"/>
    <property type="match status" value="1"/>
</dbReference>
<evidence type="ECO:0000256" key="2">
    <source>
        <dbReference type="ARBA" id="ARBA00012118"/>
    </source>
</evidence>
<keyword evidence="8" id="KW-0963">Cytoplasm</keyword>
<dbReference type="GO" id="GO:0005524">
    <property type="term" value="F:ATP binding"/>
    <property type="evidence" value="ECO:0007669"/>
    <property type="project" value="UniProtKB-UniRule"/>
</dbReference>
<dbReference type="InterPro" id="IPR020633">
    <property type="entry name" value="Thymidine_kinase_CS"/>
</dbReference>
<dbReference type="GO" id="GO:0046104">
    <property type="term" value="P:thymidine metabolic process"/>
    <property type="evidence" value="ECO:0007669"/>
    <property type="project" value="TreeGrafter"/>
</dbReference>
<feature type="binding site" evidence="10">
    <location>
        <position position="179"/>
    </location>
    <ligand>
        <name>substrate</name>
    </ligand>
</feature>
<dbReference type="EC" id="2.7.1.21" evidence="2 8"/>
<organism evidence="13">
    <name type="scientific">Vibrio vulnificus</name>
    <dbReference type="NCBI Taxonomy" id="672"/>
    <lineage>
        <taxon>Bacteria</taxon>
        <taxon>Pseudomonadati</taxon>
        <taxon>Pseudomonadota</taxon>
        <taxon>Gammaproteobacteria</taxon>
        <taxon>Vibrionales</taxon>
        <taxon>Vibrionaceae</taxon>
        <taxon>Vibrio</taxon>
    </lineage>
</organism>
<dbReference type="NCBIfam" id="NF003300">
    <property type="entry name" value="PRK04296.1-5"/>
    <property type="match status" value="1"/>
</dbReference>
<dbReference type="SUPFAM" id="SSF57716">
    <property type="entry name" value="Glucocorticoid receptor-like (DNA-binding domain)"/>
    <property type="match status" value="1"/>
</dbReference>
<dbReference type="InterPro" id="IPR001267">
    <property type="entry name" value="Thymidine_kinase"/>
</dbReference>
<feature type="binding site" evidence="10">
    <location>
        <begin position="171"/>
        <end position="174"/>
    </location>
    <ligand>
        <name>substrate</name>
    </ligand>
</feature>
<comment type="caution">
    <text evidence="13">The sequence shown here is derived from an EMBL/GenBank/DDBJ whole genome shotgun (WGS) entry which is preliminary data.</text>
</comment>
<keyword evidence="8" id="KW-0479">Metal-binding</keyword>
<dbReference type="EMBL" id="DACRBY010000017">
    <property type="protein sequence ID" value="HAS8541014.1"/>
    <property type="molecule type" value="Genomic_DNA"/>
</dbReference>
<comment type="catalytic activity">
    <reaction evidence="8 11">
        <text>thymidine + ATP = dTMP + ADP + H(+)</text>
        <dbReference type="Rhea" id="RHEA:19129"/>
        <dbReference type="ChEBI" id="CHEBI:15378"/>
        <dbReference type="ChEBI" id="CHEBI:17748"/>
        <dbReference type="ChEBI" id="CHEBI:30616"/>
        <dbReference type="ChEBI" id="CHEBI:63528"/>
        <dbReference type="ChEBI" id="CHEBI:456216"/>
        <dbReference type="EC" id="2.7.1.21"/>
    </reaction>
</comment>
<dbReference type="Gene3D" id="3.30.60.20">
    <property type="match status" value="1"/>
</dbReference>
<evidence type="ECO:0000256" key="10">
    <source>
        <dbReference type="PIRSR" id="PIRSR035805-2"/>
    </source>
</evidence>
<feature type="binding site" evidence="8">
    <location>
        <begin position="9"/>
        <end position="16"/>
    </location>
    <ligand>
        <name>ATP</name>
        <dbReference type="ChEBI" id="CHEBI:30616"/>
    </ligand>
</feature>
<dbReference type="GO" id="GO:0004797">
    <property type="term" value="F:thymidine kinase activity"/>
    <property type="evidence" value="ECO:0007669"/>
    <property type="project" value="UniProtKB-UniRule"/>
</dbReference>
<dbReference type="Gene3D" id="3.40.50.300">
    <property type="entry name" value="P-loop containing nucleotide triphosphate hydrolases"/>
    <property type="match status" value="1"/>
</dbReference>
<dbReference type="PANTHER" id="PTHR11441">
    <property type="entry name" value="THYMIDINE KINASE"/>
    <property type="match status" value="1"/>
</dbReference>